<evidence type="ECO:0000259" key="12">
    <source>
        <dbReference type="PROSITE" id="PS50939"/>
    </source>
</evidence>
<dbReference type="OrthoDB" id="907479at2759"/>
<dbReference type="GO" id="GO:0016020">
    <property type="term" value="C:membrane"/>
    <property type="evidence" value="ECO:0007669"/>
    <property type="project" value="UniProtKB-SubCell"/>
</dbReference>
<dbReference type="Pfam" id="PF03188">
    <property type="entry name" value="Cytochrom_B561"/>
    <property type="match status" value="1"/>
</dbReference>
<evidence type="ECO:0000256" key="7">
    <source>
        <dbReference type="ARBA" id="ARBA00022982"/>
    </source>
</evidence>
<dbReference type="AlphaFoldDB" id="A0A8K0DJF9"/>
<feature type="transmembrane region" description="Helical" evidence="11">
    <location>
        <begin position="7"/>
        <end position="29"/>
    </location>
</feature>
<keyword evidence="10 11" id="KW-0472">Membrane</keyword>
<keyword evidence="6" id="KW-0479">Metal-binding</keyword>
<evidence type="ECO:0000313" key="13">
    <source>
        <dbReference type="EMBL" id="KAF3432065.1"/>
    </source>
</evidence>
<evidence type="ECO:0000256" key="5">
    <source>
        <dbReference type="ARBA" id="ARBA00022692"/>
    </source>
</evidence>
<evidence type="ECO:0000256" key="1">
    <source>
        <dbReference type="ARBA" id="ARBA00001970"/>
    </source>
</evidence>
<feature type="domain" description="Cytochrome b561" evidence="12">
    <location>
        <begin position="1"/>
        <end position="98"/>
    </location>
</feature>
<keyword evidence="5 11" id="KW-0812">Transmembrane</keyword>
<dbReference type="InterPro" id="IPR006593">
    <property type="entry name" value="Cyt_b561/ferric_Rdtase_TM"/>
</dbReference>
<keyword evidence="3" id="KW-0813">Transport</keyword>
<dbReference type="GO" id="GO:0016491">
    <property type="term" value="F:oxidoreductase activity"/>
    <property type="evidence" value="ECO:0007669"/>
    <property type="project" value="InterPro"/>
</dbReference>
<protein>
    <recommendedName>
        <fullName evidence="12">Cytochrome b561 domain-containing protein</fullName>
    </recommendedName>
</protein>
<dbReference type="PANTHER" id="PTHR10106">
    <property type="entry name" value="CYTOCHROME B561-RELATED"/>
    <property type="match status" value="1"/>
</dbReference>
<keyword evidence="4" id="KW-0349">Heme</keyword>
<sequence length="103" mass="11513">MFSLHSWLGIITICALGLQWLLGFFTYWFPGAEKSTKATLKPWHTFAGMVTFLMGICTAEIGLAWISYYLDRSQEALIVNFTGLLIYLFAVCASLSVILPPVD</sequence>
<dbReference type="PROSITE" id="PS50939">
    <property type="entry name" value="CYTOCHROME_B561"/>
    <property type="match status" value="1"/>
</dbReference>
<dbReference type="Proteomes" id="UP000796880">
    <property type="component" value="Unassembled WGS sequence"/>
</dbReference>
<evidence type="ECO:0000256" key="8">
    <source>
        <dbReference type="ARBA" id="ARBA00022989"/>
    </source>
</evidence>
<gene>
    <name evidence="13" type="ORF">FNV43_RR26804</name>
</gene>
<evidence type="ECO:0000313" key="14">
    <source>
        <dbReference type="Proteomes" id="UP000796880"/>
    </source>
</evidence>
<feature type="transmembrane region" description="Helical" evidence="11">
    <location>
        <begin position="49"/>
        <end position="70"/>
    </location>
</feature>
<keyword evidence="8 11" id="KW-1133">Transmembrane helix</keyword>
<feature type="transmembrane region" description="Helical" evidence="11">
    <location>
        <begin position="77"/>
        <end position="99"/>
    </location>
</feature>
<dbReference type="Gene3D" id="1.20.120.1770">
    <property type="match status" value="1"/>
</dbReference>
<dbReference type="EMBL" id="VOIH02000012">
    <property type="protein sequence ID" value="KAF3432065.1"/>
    <property type="molecule type" value="Genomic_DNA"/>
</dbReference>
<comment type="caution">
    <text evidence="13">The sequence shown here is derived from an EMBL/GenBank/DDBJ whole genome shotgun (WGS) entry which is preliminary data.</text>
</comment>
<evidence type="ECO:0000256" key="9">
    <source>
        <dbReference type="ARBA" id="ARBA00023004"/>
    </source>
</evidence>
<keyword evidence="9" id="KW-0408">Iron</keyword>
<dbReference type="GO" id="GO:0046872">
    <property type="term" value="F:metal ion binding"/>
    <property type="evidence" value="ECO:0007669"/>
    <property type="project" value="UniProtKB-KW"/>
</dbReference>
<keyword evidence="14" id="KW-1185">Reference proteome</keyword>
<reference evidence="13" key="1">
    <citation type="submission" date="2020-03" db="EMBL/GenBank/DDBJ databases">
        <title>A high-quality chromosome-level genome assembly of a woody plant with both climbing and erect habits, Rhamnella rubrinervis.</title>
        <authorList>
            <person name="Lu Z."/>
            <person name="Yang Y."/>
            <person name="Zhu X."/>
            <person name="Sun Y."/>
        </authorList>
    </citation>
    <scope>NUCLEOTIDE SEQUENCE</scope>
    <source>
        <strain evidence="13">BYM</strain>
        <tissue evidence="13">Leaf</tissue>
    </source>
</reference>
<name>A0A8K0DJF9_9ROSA</name>
<evidence type="ECO:0000256" key="10">
    <source>
        <dbReference type="ARBA" id="ARBA00023136"/>
    </source>
</evidence>
<organism evidence="13 14">
    <name type="scientific">Rhamnella rubrinervis</name>
    <dbReference type="NCBI Taxonomy" id="2594499"/>
    <lineage>
        <taxon>Eukaryota</taxon>
        <taxon>Viridiplantae</taxon>
        <taxon>Streptophyta</taxon>
        <taxon>Embryophyta</taxon>
        <taxon>Tracheophyta</taxon>
        <taxon>Spermatophyta</taxon>
        <taxon>Magnoliopsida</taxon>
        <taxon>eudicotyledons</taxon>
        <taxon>Gunneridae</taxon>
        <taxon>Pentapetalae</taxon>
        <taxon>rosids</taxon>
        <taxon>fabids</taxon>
        <taxon>Rosales</taxon>
        <taxon>Rhamnaceae</taxon>
        <taxon>rhamnoid group</taxon>
        <taxon>Rhamneae</taxon>
        <taxon>Rhamnella</taxon>
    </lineage>
</organism>
<dbReference type="PANTHER" id="PTHR10106:SF43">
    <property type="entry name" value="CYTOCHROME B561 FAMILY PROTEIN, EXPRESSED"/>
    <property type="match status" value="1"/>
</dbReference>
<evidence type="ECO:0000256" key="4">
    <source>
        <dbReference type="ARBA" id="ARBA00022617"/>
    </source>
</evidence>
<evidence type="ECO:0000256" key="2">
    <source>
        <dbReference type="ARBA" id="ARBA00004141"/>
    </source>
</evidence>
<keyword evidence="7" id="KW-0249">Electron transport</keyword>
<evidence type="ECO:0000256" key="11">
    <source>
        <dbReference type="SAM" id="Phobius"/>
    </source>
</evidence>
<accession>A0A8K0DJF9</accession>
<evidence type="ECO:0000256" key="6">
    <source>
        <dbReference type="ARBA" id="ARBA00022723"/>
    </source>
</evidence>
<comment type="cofactor">
    <cofactor evidence="1">
        <name>heme b</name>
        <dbReference type="ChEBI" id="CHEBI:60344"/>
    </cofactor>
</comment>
<proteinExistence type="predicted"/>
<evidence type="ECO:0000256" key="3">
    <source>
        <dbReference type="ARBA" id="ARBA00022448"/>
    </source>
</evidence>
<dbReference type="SMART" id="SM00665">
    <property type="entry name" value="B561"/>
    <property type="match status" value="1"/>
</dbReference>
<dbReference type="InterPro" id="IPR043205">
    <property type="entry name" value="CYB561/CYBRD1-like"/>
</dbReference>
<comment type="subcellular location">
    <subcellularLocation>
        <location evidence="2">Membrane</location>
        <topology evidence="2">Multi-pass membrane protein</topology>
    </subcellularLocation>
</comment>